<organism evidence="1 2">
    <name type="scientific">Cloacibacillus porcorum</name>
    <dbReference type="NCBI Taxonomy" id="1197717"/>
    <lineage>
        <taxon>Bacteria</taxon>
        <taxon>Thermotogati</taxon>
        <taxon>Synergistota</taxon>
        <taxon>Synergistia</taxon>
        <taxon>Synergistales</taxon>
        <taxon>Synergistaceae</taxon>
        <taxon>Cloacibacillus</taxon>
    </lineage>
</organism>
<dbReference type="GeneID" id="83058456"/>
<dbReference type="OrthoDB" id="5827at2"/>
<proteinExistence type="predicted"/>
<dbReference type="KEGG" id="cpor:BED41_11425"/>
<dbReference type="RefSeq" id="WP_066746295.1">
    <property type="nucleotide sequence ID" value="NZ_CALCLR010000089.1"/>
</dbReference>
<name>A0A1B2I6N6_9BACT</name>
<evidence type="ECO:0000313" key="1">
    <source>
        <dbReference type="EMBL" id="ANZ45630.1"/>
    </source>
</evidence>
<gene>
    <name evidence="1" type="ORF">BED41_11425</name>
</gene>
<dbReference type="Proteomes" id="UP000093044">
    <property type="component" value="Chromosome"/>
</dbReference>
<dbReference type="EMBL" id="CP016757">
    <property type="protein sequence ID" value="ANZ45630.1"/>
    <property type="molecule type" value="Genomic_DNA"/>
</dbReference>
<evidence type="ECO:0000313" key="2">
    <source>
        <dbReference type="Proteomes" id="UP000093044"/>
    </source>
</evidence>
<protein>
    <submittedName>
        <fullName evidence="1">Uncharacterized protein</fullName>
    </submittedName>
</protein>
<dbReference type="AlphaFoldDB" id="A0A1B2I6N6"/>
<accession>A0A1B2I6N6</accession>
<sequence>MFWSNVFETAMLLCFAAAWPASIYKSWVSRTRKGKSLAFMVIVLIGYMAGITKVLVSHSAIYMLIPYTVNTTLVACDLVLYYRNYRIDEGLPHIFGEH</sequence>
<dbReference type="STRING" id="1197717.BED41_11425"/>
<reference evidence="1" key="1">
    <citation type="submission" date="2016-08" db="EMBL/GenBank/DDBJ databases">
        <title>Complete genome of Cloacibacillus porcorum.</title>
        <authorList>
            <person name="Looft T."/>
            <person name="Bayles D.O."/>
            <person name="Alt D.P."/>
        </authorList>
    </citation>
    <scope>NUCLEOTIDE SEQUENCE [LARGE SCALE GENOMIC DNA]</scope>
    <source>
        <strain evidence="1">CL-84</strain>
    </source>
</reference>
<keyword evidence="2" id="KW-1185">Reference proteome</keyword>